<sequence>MNEMSKVTPVEIDLTEAVTIPVEAYVSKDYALAERDRLWRKTWQQAGRLEDIPEIGNYMAYEILDDSVIIVRTGPDSVNAFFNVCSHRGRRLVDTPPGAHNARGKTTNFVCGFHGWTYDTAGRCTYIPGAEDWKGAATEERARLGKVNVDLWGGWVWINLDPECEPLRDYLEPMATMLDPFELQNMRCRWRKWIIFDCNWKVALEAFAEIYHVQTTHPEFNDFGEFHGWARAQGKHSNIGYDAPKGMDENKAKLRLGSGDDPRVSTAEMQVYTWEQVNTNTTLTLVNAARRLVDELPAGTPAGEVLQHWLTSARRDDEARGVFWPVVDPKHVGESGTAWQIFPNFQIGHAVNNSLCYGARPYGDDPDKCIFEAAVYELYPEGEAPETEWEYIPAEDPRWGSVLPQDFSNMAAVQQGMKNLGFRGTLPNPYRERSIANLHRNLAAYMNTGAPKPVE</sequence>
<dbReference type="EMBL" id="JBDIME010000002">
    <property type="protein sequence ID" value="MEN2788525.1"/>
    <property type="molecule type" value="Genomic_DNA"/>
</dbReference>
<dbReference type="CDD" id="cd03469">
    <property type="entry name" value="Rieske_RO_Alpha_N"/>
    <property type="match status" value="1"/>
</dbReference>
<accession>A0ABU9XYA0</accession>
<keyword evidence="4" id="KW-0560">Oxidoreductase</keyword>
<dbReference type="Gene3D" id="2.102.10.10">
    <property type="entry name" value="Rieske [2Fe-2S] iron-sulphur domain"/>
    <property type="match status" value="1"/>
</dbReference>
<dbReference type="InterPro" id="IPR017941">
    <property type="entry name" value="Rieske_2Fe-2S"/>
</dbReference>
<dbReference type="Gene3D" id="3.90.380.10">
    <property type="entry name" value="Naphthalene 1,2-dioxygenase Alpha Subunit, Chain A, domain 1"/>
    <property type="match status" value="1"/>
</dbReference>
<dbReference type="PANTHER" id="PTHR43756:SF5">
    <property type="entry name" value="CHOLINE MONOOXYGENASE, CHLOROPLASTIC"/>
    <property type="match status" value="1"/>
</dbReference>
<organism evidence="8 9">
    <name type="scientific">Sphingomonas oligophenolica</name>
    <dbReference type="NCBI Taxonomy" id="301154"/>
    <lineage>
        <taxon>Bacteria</taxon>
        <taxon>Pseudomonadati</taxon>
        <taxon>Pseudomonadota</taxon>
        <taxon>Alphaproteobacteria</taxon>
        <taxon>Sphingomonadales</taxon>
        <taxon>Sphingomonadaceae</taxon>
        <taxon>Sphingomonas</taxon>
    </lineage>
</organism>
<dbReference type="InterPro" id="IPR036922">
    <property type="entry name" value="Rieske_2Fe-2S_sf"/>
</dbReference>
<dbReference type="Pfam" id="PF00355">
    <property type="entry name" value="Rieske"/>
    <property type="match status" value="1"/>
</dbReference>
<dbReference type="PROSITE" id="PS51296">
    <property type="entry name" value="RIESKE"/>
    <property type="match status" value="1"/>
</dbReference>
<gene>
    <name evidence="8" type="ORF">ABC974_02720</name>
</gene>
<evidence type="ECO:0000256" key="3">
    <source>
        <dbReference type="ARBA" id="ARBA00022723"/>
    </source>
</evidence>
<protein>
    <submittedName>
        <fullName evidence="8">Aromatic ring-hydroxylating dioxygenase subunit alpha</fullName>
    </submittedName>
</protein>
<comment type="cofactor">
    <cofactor evidence="1">
        <name>Fe cation</name>
        <dbReference type="ChEBI" id="CHEBI:24875"/>
    </cofactor>
</comment>
<dbReference type="SUPFAM" id="SSF50022">
    <property type="entry name" value="ISP domain"/>
    <property type="match status" value="1"/>
</dbReference>
<evidence type="ECO:0000313" key="8">
    <source>
        <dbReference type="EMBL" id="MEN2788525.1"/>
    </source>
</evidence>
<dbReference type="SUPFAM" id="SSF55961">
    <property type="entry name" value="Bet v1-like"/>
    <property type="match status" value="1"/>
</dbReference>
<dbReference type="InterPro" id="IPR015879">
    <property type="entry name" value="Ring_hydroxy_dOase_asu_C_dom"/>
</dbReference>
<feature type="domain" description="Rieske" evidence="7">
    <location>
        <begin position="43"/>
        <end position="158"/>
    </location>
</feature>
<dbReference type="GO" id="GO:0051213">
    <property type="term" value="F:dioxygenase activity"/>
    <property type="evidence" value="ECO:0007669"/>
    <property type="project" value="UniProtKB-KW"/>
</dbReference>
<dbReference type="RefSeq" id="WP_343890531.1">
    <property type="nucleotide sequence ID" value="NZ_BAAAEH010000035.1"/>
</dbReference>
<evidence type="ECO:0000256" key="5">
    <source>
        <dbReference type="ARBA" id="ARBA00023004"/>
    </source>
</evidence>
<evidence type="ECO:0000256" key="2">
    <source>
        <dbReference type="ARBA" id="ARBA00022714"/>
    </source>
</evidence>
<keyword evidence="6" id="KW-0411">Iron-sulfur</keyword>
<evidence type="ECO:0000256" key="1">
    <source>
        <dbReference type="ARBA" id="ARBA00001962"/>
    </source>
</evidence>
<dbReference type="InterPro" id="IPR001663">
    <property type="entry name" value="Rng_hydr_dOase-A"/>
</dbReference>
<comment type="caution">
    <text evidence="8">The sequence shown here is derived from an EMBL/GenBank/DDBJ whole genome shotgun (WGS) entry which is preliminary data.</text>
</comment>
<proteinExistence type="predicted"/>
<dbReference type="PRINTS" id="PR00090">
    <property type="entry name" value="RNGDIOXGNASE"/>
</dbReference>
<keyword evidence="9" id="KW-1185">Reference proteome</keyword>
<evidence type="ECO:0000256" key="6">
    <source>
        <dbReference type="ARBA" id="ARBA00023014"/>
    </source>
</evidence>
<keyword evidence="8" id="KW-0223">Dioxygenase</keyword>
<evidence type="ECO:0000259" key="7">
    <source>
        <dbReference type="PROSITE" id="PS51296"/>
    </source>
</evidence>
<evidence type="ECO:0000256" key="4">
    <source>
        <dbReference type="ARBA" id="ARBA00023002"/>
    </source>
</evidence>
<dbReference type="PANTHER" id="PTHR43756">
    <property type="entry name" value="CHOLINE MONOOXYGENASE, CHLOROPLASTIC"/>
    <property type="match status" value="1"/>
</dbReference>
<dbReference type="CDD" id="cd08882">
    <property type="entry name" value="RHO_alpha_C_MupW-like"/>
    <property type="match status" value="1"/>
</dbReference>
<evidence type="ECO:0000313" key="9">
    <source>
        <dbReference type="Proteomes" id="UP001419910"/>
    </source>
</evidence>
<dbReference type="Pfam" id="PF00848">
    <property type="entry name" value="Ring_hydroxyl_A"/>
    <property type="match status" value="1"/>
</dbReference>
<dbReference type="Proteomes" id="UP001419910">
    <property type="component" value="Unassembled WGS sequence"/>
</dbReference>
<keyword evidence="2" id="KW-0001">2Fe-2S</keyword>
<keyword evidence="5" id="KW-0408">Iron</keyword>
<reference evidence="8 9" key="1">
    <citation type="submission" date="2024-05" db="EMBL/GenBank/DDBJ databases">
        <authorList>
            <person name="Liu Q."/>
            <person name="Xin Y.-H."/>
        </authorList>
    </citation>
    <scope>NUCLEOTIDE SEQUENCE [LARGE SCALE GENOMIC DNA]</scope>
    <source>
        <strain evidence="8 9">CGMCC 1.10181</strain>
    </source>
</reference>
<keyword evidence="3" id="KW-0479">Metal-binding</keyword>
<name>A0ABU9XYA0_9SPHN</name>